<dbReference type="Pfam" id="PF06099">
    <property type="entry name" value="Phenol_hyd_sub"/>
    <property type="match status" value="1"/>
</dbReference>
<organism evidence="1 2">
    <name type="scientific">Massilia litorea</name>
    <dbReference type="NCBI Taxonomy" id="2769491"/>
    <lineage>
        <taxon>Bacteria</taxon>
        <taxon>Pseudomonadati</taxon>
        <taxon>Pseudomonadota</taxon>
        <taxon>Betaproteobacteria</taxon>
        <taxon>Burkholderiales</taxon>
        <taxon>Oxalobacteraceae</taxon>
        <taxon>Telluria group</taxon>
        <taxon>Massilia</taxon>
    </lineage>
</organism>
<accession>A0A7L9U385</accession>
<proteinExistence type="predicted"/>
<dbReference type="AlphaFoldDB" id="A0A7L9U385"/>
<dbReference type="RefSeq" id="WP_193685529.1">
    <property type="nucleotide sequence ID" value="NZ_CP062941.1"/>
</dbReference>
<dbReference type="EMBL" id="CP062941">
    <property type="protein sequence ID" value="QOL48486.1"/>
    <property type="molecule type" value="Genomic_DNA"/>
</dbReference>
<keyword evidence="2" id="KW-1185">Reference proteome</keyword>
<protein>
    <submittedName>
        <fullName evidence="1">Phenol hydroxylase</fullName>
    </submittedName>
</protein>
<sequence length="82" mass="9573">MNPLPDMPSRFVRVTSRDADWVQFEFSIGDPDLCVELTMRPAQYEAFRRRQCALVLPDLPATQLEHERRHWHESVPGACPHD</sequence>
<name>A0A7L9U385_9BURK</name>
<reference evidence="1 2" key="1">
    <citation type="submission" date="2020-10" db="EMBL/GenBank/DDBJ databases">
        <title>Genome sequencing of Massilia sp. LPB0304.</title>
        <authorList>
            <person name="Kim J."/>
        </authorList>
    </citation>
    <scope>NUCLEOTIDE SEQUENCE [LARGE SCALE GENOMIC DNA]</scope>
    <source>
        <strain evidence="1 2">LPB0304</strain>
    </source>
</reference>
<gene>
    <name evidence="1" type="ORF">LPB04_16120</name>
</gene>
<evidence type="ECO:0000313" key="2">
    <source>
        <dbReference type="Proteomes" id="UP000593875"/>
    </source>
</evidence>
<dbReference type="KEGG" id="mlir:LPB04_16120"/>
<dbReference type="InterPro" id="IPR010353">
    <property type="entry name" value="DmpK"/>
</dbReference>
<evidence type="ECO:0000313" key="1">
    <source>
        <dbReference type="EMBL" id="QOL48486.1"/>
    </source>
</evidence>
<dbReference type="Proteomes" id="UP000593875">
    <property type="component" value="Chromosome"/>
</dbReference>